<dbReference type="GO" id="GO:0008929">
    <property type="term" value="F:methylglyoxal synthase activity"/>
    <property type="evidence" value="ECO:0007669"/>
    <property type="project" value="InterPro"/>
</dbReference>
<protein>
    <submittedName>
        <fullName evidence="3">Diacylglycerol kinase</fullName>
    </submittedName>
</protein>
<dbReference type="Pfam" id="PF00781">
    <property type="entry name" value="DAGK_cat"/>
    <property type="match status" value="1"/>
</dbReference>
<dbReference type="SMART" id="SM00046">
    <property type="entry name" value="DAGKc"/>
    <property type="match status" value="1"/>
</dbReference>
<accession>A0A2U2MUR1</accession>
<dbReference type="InterPro" id="IPR016064">
    <property type="entry name" value="NAD/diacylglycerol_kinase_sf"/>
</dbReference>
<keyword evidence="3" id="KW-0418">Kinase</keyword>
<dbReference type="PANTHER" id="PTHR30492:SF0">
    <property type="entry name" value="METHYLGLYOXAL SYNTHASE"/>
    <property type="match status" value="1"/>
</dbReference>
<name>A0A2U2MUR1_9BIFI</name>
<sequence length="368" mass="39243">MSAGWIILIVIIAVAAVAAIVAGGVAMVRRRRLIDAIERRDEASATYAFILNPSKPGAEDIRRQIIAFFREREMASPMFIDTRLDKDGKACALEAMDRGADAIVAVGGDGTVRTAASAMAGTDRPFGIIPIGTGNLFARNMGIPIGDVDAALQVAISHGSRKVDMGRMTLLDSDEPKRRRAFLIIAGIGFDAAMIDDTDPALKKNISWLAYFVGGVKNLFTPKYHGTFTICGPDGNEQTSESTAFRTFMAGNCGQIPGFALMPEAAYDDGILDFELIDTTGGIIGWANLFGDVLHQTITKRAGQNPLSTNSSVDQIQGSRAEIRLEKPALAQVDGDILGKTAHIEFTVEHRALCVRVPEPAAPAAPAA</sequence>
<gene>
    <name evidence="3" type="ORF">DF200_01530</name>
</gene>
<keyword evidence="1" id="KW-1133">Transmembrane helix</keyword>
<keyword evidence="4" id="KW-1185">Reference proteome</keyword>
<organism evidence="3 4">
    <name type="scientific">Bifidobacterium catulorum</name>
    <dbReference type="NCBI Taxonomy" id="1630173"/>
    <lineage>
        <taxon>Bacteria</taxon>
        <taxon>Bacillati</taxon>
        <taxon>Actinomycetota</taxon>
        <taxon>Actinomycetes</taxon>
        <taxon>Bifidobacteriales</taxon>
        <taxon>Bifidobacteriaceae</taxon>
        <taxon>Bifidobacterium</taxon>
    </lineage>
</organism>
<keyword evidence="3" id="KW-0808">Transferase</keyword>
<dbReference type="OrthoDB" id="3171056at2"/>
<dbReference type="SUPFAM" id="SSF111331">
    <property type="entry name" value="NAD kinase/diacylglycerol kinase-like"/>
    <property type="match status" value="1"/>
</dbReference>
<dbReference type="GO" id="GO:0019242">
    <property type="term" value="P:methylglyoxal biosynthetic process"/>
    <property type="evidence" value="ECO:0007669"/>
    <property type="project" value="InterPro"/>
</dbReference>
<proteinExistence type="predicted"/>
<evidence type="ECO:0000256" key="1">
    <source>
        <dbReference type="SAM" id="Phobius"/>
    </source>
</evidence>
<dbReference type="GO" id="GO:0005829">
    <property type="term" value="C:cytosol"/>
    <property type="evidence" value="ECO:0007669"/>
    <property type="project" value="TreeGrafter"/>
</dbReference>
<feature type="transmembrane region" description="Helical" evidence="1">
    <location>
        <begin position="6"/>
        <end position="28"/>
    </location>
</feature>
<keyword evidence="1" id="KW-0812">Transmembrane</keyword>
<dbReference type="GO" id="GO:0016301">
    <property type="term" value="F:kinase activity"/>
    <property type="evidence" value="ECO:0007669"/>
    <property type="project" value="UniProtKB-KW"/>
</dbReference>
<dbReference type="RefSeq" id="WP_109136538.1">
    <property type="nucleotide sequence ID" value="NZ_QFFN01000002.1"/>
</dbReference>
<dbReference type="InterPro" id="IPR017438">
    <property type="entry name" value="ATP-NAD_kinase_N"/>
</dbReference>
<evidence type="ECO:0000259" key="2">
    <source>
        <dbReference type="PROSITE" id="PS50146"/>
    </source>
</evidence>
<dbReference type="AlphaFoldDB" id="A0A2U2MUR1"/>
<reference evidence="3 4" key="1">
    <citation type="journal article" date="2018" name="Int. J. Syst. Evol. Microbiol.">
        <title>Bifidobacterium catulorum sp. nov., a novel taxon from the faeces of the baby common marmoset (Callithrix jacchus).</title>
        <authorList>
            <person name="Modesto M."/>
            <person name="Michelini S."/>
            <person name="Oki K."/>
            <person name="Biavati B."/>
            <person name="Watanabe K."/>
            <person name="Mattarelli P."/>
        </authorList>
    </citation>
    <scope>NUCLEOTIDE SEQUENCE [LARGE SCALE GENOMIC DNA]</scope>
    <source>
        <strain evidence="3 4">MRM 8.19</strain>
    </source>
</reference>
<evidence type="ECO:0000313" key="4">
    <source>
        <dbReference type="Proteomes" id="UP000245753"/>
    </source>
</evidence>
<dbReference type="Gene3D" id="3.40.50.10330">
    <property type="entry name" value="Probable inorganic polyphosphate/atp-NAD kinase, domain 1"/>
    <property type="match status" value="1"/>
</dbReference>
<dbReference type="PANTHER" id="PTHR30492">
    <property type="entry name" value="METHYLGLYOXAL SYNTHASE"/>
    <property type="match status" value="1"/>
</dbReference>
<comment type="caution">
    <text evidence="3">The sequence shown here is derived from an EMBL/GenBank/DDBJ whole genome shotgun (WGS) entry which is preliminary data.</text>
</comment>
<dbReference type="EMBL" id="QFFN01000002">
    <property type="protein sequence ID" value="PWG60589.1"/>
    <property type="molecule type" value="Genomic_DNA"/>
</dbReference>
<dbReference type="PROSITE" id="PS50146">
    <property type="entry name" value="DAGK"/>
    <property type="match status" value="1"/>
</dbReference>
<dbReference type="Proteomes" id="UP000245753">
    <property type="component" value="Unassembled WGS sequence"/>
</dbReference>
<dbReference type="InterPro" id="IPR001206">
    <property type="entry name" value="Diacylglycerol_kinase_cat_dom"/>
</dbReference>
<feature type="domain" description="DAGKc" evidence="2">
    <location>
        <begin position="42"/>
        <end position="173"/>
    </location>
</feature>
<dbReference type="InterPro" id="IPR004363">
    <property type="entry name" value="Methylgl_synth"/>
</dbReference>
<evidence type="ECO:0000313" key="3">
    <source>
        <dbReference type="EMBL" id="PWG60589.1"/>
    </source>
</evidence>
<dbReference type="Gene3D" id="2.60.200.40">
    <property type="match status" value="1"/>
</dbReference>
<keyword evidence="1" id="KW-0472">Membrane</keyword>